<dbReference type="PRINTS" id="PR00038">
    <property type="entry name" value="HTHLUXR"/>
</dbReference>
<evidence type="ECO:0000313" key="4">
    <source>
        <dbReference type="EMBL" id="NED97647.1"/>
    </source>
</evidence>
<dbReference type="Gene3D" id="1.10.10.10">
    <property type="entry name" value="Winged helix-like DNA-binding domain superfamily/Winged helix DNA-binding domain"/>
    <property type="match status" value="1"/>
</dbReference>
<dbReference type="GO" id="GO:0004016">
    <property type="term" value="F:adenylate cyclase activity"/>
    <property type="evidence" value="ECO:0007669"/>
    <property type="project" value="TreeGrafter"/>
</dbReference>
<feature type="domain" description="HTH luxR-type" evidence="3">
    <location>
        <begin position="896"/>
        <end position="961"/>
    </location>
</feature>
<dbReference type="SUPFAM" id="SSF46894">
    <property type="entry name" value="C-terminal effector domain of the bipartite response regulators"/>
    <property type="match status" value="1"/>
</dbReference>
<dbReference type="Gene3D" id="3.40.50.300">
    <property type="entry name" value="P-loop containing nucleotide triphosphate hydrolases"/>
    <property type="match status" value="1"/>
</dbReference>
<gene>
    <name evidence="4" type="ORF">G1H11_20315</name>
</gene>
<dbReference type="RefSeq" id="WP_163820442.1">
    <property type="nucleotide sequence ID" value="NZ_JAAGOB010000013.1"/>
</dbReference>
<keyword evidence="2" id="KW-0067">ATP-binding</keyword>
<dbReference type="GO" id="GO:0003677">
    <property type="term" value="F:DNA binding"/>
    <property type="evidence" value="ECO:0007669"/>
    <property type="project" value="InterPro"/>
</dbReference>
<proteinExistence type="predicted"/>
<keyword evidence="1" id="KW-0547">Nucleotide-binding</keyword>
<name>A0A6N9YRS7_9ACTN</name>
<protein>
    <submittedName>
        <fullName evidence="4">AAA family ATPase</fullName>
    </submittedName>
</protein>
<dbReference type="InterPro" id="IPR041664">
    <property type="entry name" value="AAA_16"/>
</dbReference>
<reference evidence="4 5" key="1">
    <citation type="submission" date="2020-02" db="EMBL/GenBank/DDBJ databases">
        <authorList>
            <person name="Li X.-J."/>
            <person name="Feng X.-M."/>
        </authorList>
    </citation>
    <scope>NUCLEOTIDE SEQUENCE [LARGE SCALE GENOMIC DNA]</scope>
    <source>
        <strain evidence="4 5">CGMCC 4.7225</strain>
    </source>
</reference>
<dbReference type="GO" id="GO:0005737">
    <property type="term" value="C:cytoplasm"/>
    <property type="evidence" value="ECO:0007669"/>
    <property type="project" value="TreeGrafter"/>
</dbReference>
<dbReference type="Gene3D" id="1.25.40.10">
    <property type="entry name" value="Tetratricopeptide repeat domain"/>
    <property type="match status" value="2"/>
</dbReference>
<organism evidence="4 5">
    <name type="scientific">Phytoactinopolyspora alkaliphila</name>
    <dbReference type="NCBI Taxonomy" id="1783498"/>
    <lineage>
        <taxon>Bacteria</taxon>
        <taxon>Bacillati</taxon>
        <taxon>Actinomycetota</taxon>
        <taxon>Actinomycetes</taxon>
        <taxon>Jiangellales</taxon>
        <taxon>Jiangellaceae</taxon>
        <taxon>Phytoactinopolyspora</taxon>
    </lineage>
</organism>
<dbReference type="InterPro" id="IPR000792">
    <property type="entry name" value="Tscrpt_reg_LuxR_C"/>
</dbReference>
<evidence type="ECO:0000256" key="2">
    <source>
        <dbReference type="ARBA" id="ARBA00022840"/>
    </source>
</evidence>
<dbReference type="InterPro" id="IPR016032">
    <property type="entry name" value="Sig_transdc_resp-reg_C-effctor"/>
</dbReference>
<dbReference type="InterPro" id="IPR011990">
    <property type="entry name" value="TPR-like_helical_dom_sf"/>
</dbReference>
<evidence type="ECO:0000259" key="3">
    <source>
        <dbReference type="PROSITE" id="PS50043"/>
    </source>
</evidence>
<comment type="caution">
    <text evidence="4">The sequence shown here is derived from an EMBL/GenBank/DDBJ whole genome shotgun (WGS) entry which is preliminary data.</text>
</comment>
<dbReference type="Pfam" id="PF13191">
    <property type="entry name" value="AAA_16"/>
    <property type="match status" value="1"/>
</dbReference>
<sequence length="965" mass="104933">MSLHVTRSALLGRDDELADLRDIFKAVRGGEPSAVLISGEAGIGKTRLVEEFSAEATSGGARVALGRSVELDGDELAFMPVIGLLRDLLAEFGPQRLIELAGPGAQALSALLPEVGGISAGTSAGGRGSLYEVVTSVLEGAAADVPLVAVVEDLHWADGPSRDLLRFVVRSIMAAPVLLIMTYRADEVGRGHPLRQLLAEFDRSRRVVRVDLPRLGREDVGAQLQQISGHDVDTEQIQRVFERSEGVPFYVEELARADHRDGAPGLPDSLRDILLARFEPLPESTQRLLRLMAIAGQRVSHALLDAVADYDHAALEAALRDAISAGLIVVDGDGYGFRHALLWEAVHQDLLPGESARTHARYASALQRRPELVPTGQAAAVAHHLYMAHDVPGAFRWSLAAADELIKAYAHSSAQQKLERALELWDQVDDPEEVSGGTRLDLMMRTAQEAYESGEHERALTLMKAASRYIDEDARPVEAGAFLGRYGRLIGKAGLPDAMDMLNRARDLLPVEPPSIARARVLESLAMMTMLEWRHEESLRLADEAEAVARAVDADQLVASARITRATVWGSQGKVSQALAEFDAVRLAGEAESTFALRYYVNLSDALNLFGRYAESVKVATAGRDRAEVIGRRRSVGSMLAGNAADAMLSLGEWERAERLITRSLDLQPPAEHVRHLRKLWALLSVWRGDLDPAEATVDQLRRDMSAEVIFPQESRHLVMVRADLLYARGAHEEAWAIVSAELRSRASLWAPGHYLPVVYAGARALGARKLAQSVPDDEFIAEADWLRTRAAELSAASPITMWRAMVEAELRGHDGEAWDRALAELSVAEGPARLVPYAWYRRGWAALQAGDRPEAEKALRQADAEAGALGAALVQGWVRTLAGRTRITLASGHPGGRRGYGLTVRERDVLRLVADGRSNREIGEALFISAKTASVHVSNILAKLEVSGRGEAAAVAHREALLDP</sequence>
<evidence type="ECO:0000313" key="5">
    <source>
        <dbReference type="Proteomes" id="UP000469185"/>
    </source>
</evidence>
<dbReference type="SUPFAM" id="SSF52540">
    <property type="entry name" value="P-loop containing nucleoside triphosphate hydrolases"/>
    <property type="match status" value="1"/>
</dbReference>
<dbReference type="CDD" id="cd06170">
    <property type="entry name" value="LuxR_C_like"/>
    <property type="match status" value="1"/>
</dbReference>
<dbReference type="EMBL" id="JAAGOB010000013">
    <property type="protein sequence ID" value="NED97647.1"/>
    <property type="molecule type" value="Genomic_DNA"/>
</dbReference>
<dbReference type="SMART" id="SM00421">
    <property type="entry name" value="HTH_LUXR"/>
    <property type="match status" value="1"/>
</dbReference>
<dbReference type="GO" id="GO:0005524">
    <property type="term" value="F:ATP binding"/>
    <property type="evidence" value="ECO:0007669"/>
    <property type="project" value="UniProtKB-KW"/>
</dbReference>
<keyword evidence="5" id="KW-1185">Reference proteome</keyword>
<dbReference type="PROSITE" id="PS50043">
    <property type="entry name" value="HTH_LUXR_2"/>
    <property type="match status" value="1"/>
</dbReference>
<dbReference type="PANTHER" id="PTHR16305">
    <property type="entry name" value="TESTICULAR SOLUBLE ADENYLYL CYCLASE"/>
    <property type="match status" value="1"/>
</dbReference>
<dbReference type="SUPFAM" id="SSF48452">
    <property type="entry name" value="TPR-like"/>
    <property type="match status" value="1"/>
</dbReference>
<dbReference type="GO" id="GO:0006355">
    <property type="term" value="P:regulation of DNA-templated transcription"/>
    <property type="evidence" value="ECO:0007669"/>
    <property type="project" value="InterPro"/>
</dbReference>
<accession>A0A6N9YRS7</accession>
<evidence type="ECO:0000256" key="1">
    <source>
        <dbReference type="ARBA" id="ARBA00022741"/>
    </source>
</evidence>
<dbReference type="InterPro" id="IPR027417">
    <property type="entry name" value="P-loop_NTPase"/>
</dbReference>
<dbReference type="PANTHER" id="PTHR16305:SF35">
    <property type="entry name" value="TRANSCRIPTIONAL ACTIVATOR DOMAIN"/>
    <property type="match status" value="1"/>
</dbReference>
<dbReference type="Proteomes" id="UP000469185">
    <property type="component" value="Unassembled WGS sequence"/>
</dbReference>
<dbReference type="Pfam" id="PF00196">
    <property type="entry name" value="GerE"/>
    <property type="match status" value="1"/>
</dbReference>
<dbReference type="InterPro" id="IPR036388">
    <property type="entry name" value="WH-like_DNA-bd_sf"/>
</dbReference>
<dbReference type="AlphaFoldDB" id="A0A6N9YRS7"/>